<protein>
    <submittedName>
        <fullName evidence="2">Uncharacterized protein</fullName>
    </submittedName>
</protein>
<evidence type="ECO:0000313" key="2">
    <source>
        <dbReference type="EMBL" id="WVZ49076.1"/>
    </source>
</evidence>
<keyword evidence="1" id="KW-1133">Transmembrane helix</keyword>
<organism evidence="2 3">
    <name type="scientific">Paspalum notatum var. saurae</name>
    <dbReference type="NCBI Taxonomy" id="547442"/>
    <lineage>
        <taxon>Eukaryota</taxon>
        <taxon>Viridiplantae</taxon>
        <taxon>Streptophyta</taxon>
        <taxon>Embryophyta</taxon>
        <taxon>Tracheophyta</taxon>
        <taxon>Spermatophyta</taxon>
        <taxon>Magnoliopsida</taxon>
        <taxon>Liliopsida</taxon>
        <taxon>Poales</taxon>
        <taxon>Poaceae</taxon>
        <taxon>PACMAD clade</taxon>
        <taxon>Panicoideae</taxon>
        <taxon>Andropogonodae</taxon>
        <taxon>Paspaleae</taxon>
        <taxon>Paspalinae</taxon>
        <taxon>Paspalum</taxon>
    </lineage>
</organism>
<name>A0AAQ3PH05_PASNO</name>
<gene>
    <name evidence="2" type="ORF">U9M48_000457</name>
</gene>
<reference evidence="2 3" key="1">
    <citation type="submission" date="2024-02" db="EMBL/GenBank/DDBJ databases">
        <title>High-quality chromosome-scale genome assembly of Pensacola bahiagrass (Paspalum notatum Flugge var. saurae).</title>
        <authorList>
            <person name="Vega J.M."/>
            <person name="Podio M."/>
            <person name="Orjuela J."/>
            <person name="Siena L.A."/>
            <person name="Pessino S.C."/>
            <person name="Combes M.C."/>
            <person name="Mariac C."/>
            <person name="Albertini E."/>
            <person name="Pupilli F."/>
            <person name="Ortiz J.P.A."/>
            <person name="Leblanc O."/>
        </authorList>
    </citation>
    <scope>NUCLEOTIDE SEQUENCE [LARGE SCALE GENOMIC DNA]</scope>
    <source>
        <strain evidence="2">R1</strain>
        <tissue evidence="2">Leaf</tissue>
    </source>
</reference>
<keyword evidence="1" id="KW-0472">Membrane</keyword>
<evidence type="ECO:0000313" key="3">
    <source>
        <dbReference type="Proteomes" id="UP001341281"/>
    </source>
</evidence>
<dbReference type="AlphaFoldDB" id="A0AAQ3PH05"/>
<keyword evidence="1" id="KW-0812">Transmembrane</keyword>
<feature type="transmembrane region" description="Helical" evidence="1">
    <location>
        <begin position="24"/>
        <end position="42"/>
    </location>
</feature>
<keyword evidence="3" id="KW-1185">Reference proteome</keyword>
<dbReference type="EMBL" id="CP144745">
    <property type="protein sequence ID" value="WVZ49076.1"/>
    <property type="molecule type" value="Genomic_DNA"/>
</dbReference>
<sequence>MEDSSSHHFRTVYMALNTRTRSTVQPMAATVVIALVIVACMLSSTYARQERECILDPGCAKDECDQKCRDKNRAMGGYGYKADCHYHSLDMIKCCCSVYFNEKGSELGRW</sequence>
<proteinExistence type="predicted"/>
<accession>A0AAQ3PH05</accession>
<evidence type="ECO:0000256" key="1">
    <source>
        <dbReference type="SAM" id="Phobius"/>
    </source>
</evidence>
<dbReference type="Proteomes" id="UP001341281">
    <property type="component" value="Chromosome 01"/>
</dbReference>